<name>A0ABW3YJN6_9ACTN</name>
<dbReference type="Proteomes" id="UP001597260">
    <property type="component" value="Unassembled WGS sequence"/>
</dbReference>
<protein>
    <submittedName>
        <fullName evidence="1">Uncharacterized protein</fullName>
    </submittedName>
</protein>
<evidence type="ECO:0000313" key="1">
    <source>
        <dbReference type="EMBL" id="MFD1323258.1"/>
    </source>
</evidence>
<accession>A0ABW3YJN6</accession>
<dbReference type="RefSeq" id="WP_377572410.1">
    <property type="nucleotide sequence ID" value="NZ_JBHTMP010000029.1"/>
</dbReference>
<reference evidence="2" key="1">
    <citation type="journal article" date="2019" name="Int. J. Syst. Evol. Microbiol.">
        <title>The Global Catalogue of Microorganisms (GCM) 10K type strain sequencing project: providing services to taxonomists for standard genome sequencing and annotation.</title>
        <authorList>
            <consortium name="The Broad Institute Genomics Platform"/>
            <consortium name="The Broad Institute Genome Sequencing Center for Infectious Disease"/>
            <person name="Wu L."/>
            <person name="Ma J."/>
        </authorList>
    </citation>
    <scope>NUCLEOTIDE SEQUENCE [LARGE SCALE GENOMIC DNA]</scope>
    <source>
        <strain evidence="2">JCM 31037</strain>
    </source>
</reference>
<comment type="caution">
    <text evidence="1">The sequence shown here is derived from an EMBL/GenBank/DDBJ whole genome shotgun (WGS) entry which is preliminary data.</text>
</comment>
<sequence>MNDDKTPEGYYRSFLAWESGDRDLLAVRPLVAEMIGAGVVAADSSDAYWAGGGNQRGLGRSWRRGQGRCEACVGAPGGLPPPARTRQYDPEQVHEIALVLLEPELEIDHEYLPDGAVTFAVTGRPRAVFRVPVVTMNRVMRQDGRSRGRWLVNLVDIASCIVRGSVLEVEGADPLAQEEDFTGSDG</sequence>
<organism evidence="1 2">
    <name type="scientific">Micromonospora sonneratiae</name>
    <dbReference type="NCBI Taxonomy" id="1184706"/>
    <lineage>
        <taxon>Bacteria</taxon>
        <taxon>Bacillati</taxon>
        <taxon>Actinomycetota</taxon>
        <taxon>Actinomycetes</taxon>
        <taxon>Micromonosporales</taxon>
        <taxon>Micromonosporaceae</taxon>
        <taxon>Micromonospora</taxon>
    </lineage>
</organism>
<keyword evidence="2" id="KW-1185">Reference proteome</keyword>
<proteinExistence type="predicted"/>
<gene>
    <name evidence="1" type="ORF">ACFQ4H_19400</name>
</gene>
<evidence type="ECO:0000313" key="2">
    <source>
        <dbReference type="Proteomes" id="UP001597260"/>
    </source>
</evidence>
<dbReference type="EMBL" id="JBHTMP010000029">
    <property type="protein sequence ID" value="MFD1323258.1"/>
    <property type="molecule type" value="Genomic_DNA"/>
</dbReference>